<gene>
    <name evidence="1" type="ORF">LSALG_LOCUS2075</name>
</gene>
<reference evidence="1" key="1">
    <citation type="submission" date="2023-04" db="EMBL/GenBank/DDBJ databases">
        <authorList>
            <person name="Vijverberg K."/>
            <person name="Xiong W."/>
            <person name="Schranz E."/>
        </authorList>
    </citation>
    <scope>NUCLEOTIDE SEQUENCE</scope>
</reference>
<dbReference type="AlphaFoldDB" id="A0AA35VK02"/>
<protein>
    <submittedName>
        <fullName evidence="1">Uncharacterized protein</fullName>
    </submittedName>
</protein>
<evidence type="ECO:0000313" key="1">
    <source>
        <dbReference type="EMBL" id="CAI9261283.1"/>
    </source>
</evidence>
<evidence type="ECO:0000313" key="2">
    <source>
        <dbReference type="Proteomes" id="UP001177003"/>
    </source>
</evidence>
<dbReference type="Proteomes" id="UP001177003">
    <property type="component" value="Chromosome 0"/>
</dbReference>
<dbReference type="EMBL" id="OX465086">
    <property type="protein sequence ID" value="CAI9261283.1"/>
    <property type="molecule type" value="Genomic_DNA"/>
</dbReference>
<sequence>MSKGKEKVFDDDDEEELISEGEKLVRKKRHKELDDLLQITKDLDEKEAKQQVMKVTLEAKALIFHPCSFDRIRKAEIHDPSICWLDPTVSFDIDNTADSQLDFPIAPSAFLFRCFKRIEKVPLSDYDVNHSLFLSQLAI</sequence>
<proteinExistence type="predicted"/>
<name>A0AA35VK02_LACSI</name>
<keyword evidence="2" id="KW-1185">Reference proteome</keyword>
<organism evidence="1 2">
    <name type="scientific">Lactuca saligna</name>
    <name type="common">Willowleaf lettuce</name>
    <dbReference type="NCBI Taxonomy" id="75948"/>
    <lineage>
        <taxon>Eukaryota</taxon>
        <taxon>Viridiplantae</taxon>
        <taxon>Streptophyta</taxon>
        <taxon>Embryophyta</taxon>
        <taxon>Tracheophyta</taxon>
        <taxon>Spermatophyta</taxon>
        <taxon>Magnoliopsida</taxon>
        <taxon>eudicotyledons</taxon>
        <taxon>Gunneridae</taxon>
        <taxon>Pentapetalae</taxon>
        <taxon>asterids</taxon>
        <taxon>campanulids</taxon>
        <taxon>Asterales</taxon>
        <taxon>Asteraceae</taxon>
        <taxon>Cichorioideae</taxon>
        <taxon>Cichorieae</taxon>
        <taxon>Lactucinae</taxon>
        <taxon>Lactuca</taxon>
    </lineage>
</organism>
<accession>A0AA35VK02</accession>